<reference evidence="1" key="1">
    <citation type="submission" date="2021-02" db="EMBL/GenBank/DDBJ databases">
        <authorList>
            <person name="Dougan E. K."/>
            <person name="Rhodes N."/>
            <person name="Thang M."/>
            <person name="Chan C."/>
        </authorList>
    </citation>
    <scope>NUCLEOTIDE SEQUENCE</scope>
</reference>
<dbReference type="Proteomes" id="UP000604046">
    <property type="component" value="Unassembled WGS sequence"/>
</dbReference>
<name>A0A812GJ67_9DINO</name>
<evidence type="ECO:0000313" key="2">
    <source>
        <dbReference type="Proteomes" id="UP000604046"/>
    </source>
</evidence>
<sequence length="114" mass="12962">MFKFVRTLARETLRLLSCLHQLDHGDVPHAVRDVFSPMSAAVAVAVEVTTYSIHGMSLMCWAQISCSLSWSLFWPSLFFYSSLSSFVRCAEYTEAGLRKHPTHLEVLLRVLRCP</sequence>
<protein>
    <submittedName>
        <fullName evidence="1">Uncharacterized protein</fullName>
    </submittedName>
</protein>
<gene>
    <name evidence="1" type="ORF">SNAT2548_LOCUS437</name>
</gene>
<comment type="caution">
    <text evidence="1">The sequence shown here is derived from an EMBL/GenBank/DDBJ whole genome shotgun (WGS) entry which is preliminary data.</text>
</comment>
<accession>A0A812GJ67</accession>
<dbReference type="AlphaFoldDB" id="A0A812GJ67"/>
<keyword evidence="2" id="KW-1185">Reference proteome</keyword>
<dbReference type="EMBL" id="CAJNDS010000022">
    <property type="protein sequence ID" value="CAE6920254.1"/>
    <property type="molecule type" value="Genomic_DNA"/>
</dbReference>
<evidence type="ECO:0000313" key="1">
    <source>
        <dbReference type="EMBL" id="CAE6920254.1"/>
    </source>
</evidence>
<organism evidence="1 2">
    <name type="scientific">Symbiodinium natans</name>
    <dbReference type="NCBI Taxonomy" id="878477"/>
    <lineage>
        <taxon>Eukaryota</taxon>
        <taxon>Sar</taxon>
        <taxon>Alveolata</taxon>
        <taxon>Dinophyceae</taxon>
        <taxon>Suessiales</taxon>
        <taxon>Symbiodiniaceae</taxon>
        <taxon>Symbiodinium</taxon>
    </lineage>
</organism>
<proteinExistence type="predicted"/>